<name>A0A6S6W5B1_9PLEO</name>
<dbReference type="InterPro" id="IPR003131">
    <property type="entry name" value="T1-type_BTB"/>
</dbReference>
<dbReference type="PANTHER" id="PTHR11145">
    <property type="entry name" value="BTB/POZ DOMAIN-CONTAINING ADAPTER FOR CUL3-MEDIATED RHOA DEGRADATION PROTEIN FAMILY MEMBER"/>
    <property type="match status" value="1"/>
</dbReference>
<dbReference type="EMBL" id="HG992981">
    <property type="protein sequence ID" value="CAE7175753.1"/>
    <property type="molecule type" value="Genomic_DNA"/>
</dbReference>
<dbReference type="SMART" id="SM00225">
    <property type="entry name" value="BTB"/>
    <property type="match status" value="1"/>
</dbReference>
<protein>
    <submittedName>
        <fullName evidence="2">BTB 2 domain containing protein</fullName>
    </submittedName>
</protein>
<dbReference type="InterPro" id="IPR000210">
    <property type="entry name" value="BTB/POZ_dom"/>
</dbReference>
<dbReference type="AlphaFoldDB" id="A0A6S6W5B1"/>
<reference evidence="2" key="1">
    <citation type="submission" date="2021-02" db="EMBL/GenBank/DDBJ databases">
        <authorList>
            <person name="Syme A R."/>
            <person name="Syme A R."/>
            <person name="Moolhuijzen P."/>
        </authorList>
    </citation>
    <scope>NUCLEOTIDE SEQUENCE</scope>
    <source>
        <strain evidence="2">W1-1</strain>
    </source>
</reference>
<dbReference type="Proteomes" id="UP000472372">
    <property type="component" value="Chromosome 5"/>
</dbReference>
<dbReference type="Pfam" id="PF02214">
    <property type="entry name" value="BTB_2"/>
    <property type="match status" value="1"/>
</dbReference>
<evidence type="ECO:0000313" key="3">
    <source>
        <dbReference type="Proteomes" id="UP000472372"/>
    </source>
</evidence>
<proteinExistence type="predicted"/>
<accession>A0A6S6W5B1</accession>
<dbReference type="SUPFAM" id="SSF54695">
    <property type="entry name" value="POZ domain"/>
    <property type="match status" value="1"/>
</dbReference>
<sequence length="264" mass="30010">MYNSNDSASETTADMQRELEKLGLDNSILKASSPESPTASTTRFSMSPTASTSRFPKILTLDISGHKFKVSRDILEAGSGLFALQLSDQFTWEPQADGSYFMDADPEIFEYLIRFMRRPESYPLFYDQTKGFDYDLYRRLEVEAEYFQVNLLTEWIKSEKYLQAVKTVTTSVTSHIAGSASALSIGRESLPQNRSQQYHFIPQVNKTYICPRGISCHMGERDRCGMACIKARGGLPAEYDEHFSTQIIVFDKQITFDRAICQVE</sequence>
<dbReference type="Gene3D" id="3.30.710.10">
    <property type="entry name" value="Potassium Channel Kv1.1, Chain A"/>
    <property type="match status" value="1"/>
</dbReference>
<feature type="region of interest" description="Disordered" evidence="1">
    <location>
        <begin position="26"/>
        <end position="50"/>
    </location>
</feature>
<dbReference type="InterPro" id="IPR045068">
    <property type="entry name" value="BACURD1-3"/>
</dbReference>
<dbReference type="PROSITE" id="PS50097">
    <property type="entry name" value="BTB"/>
    <property type="match status" value="1"/>
</dbReference>
<organism evidence="2 3">
    <name type="scientific">Pyrenophora teres f. teres</name>
    <dbReference type="NCBI Taxonomy" id="97479"/>
    <lineage>
        <taxon>Eukaryota</taxon>
        <taxon>Fungi</taxon>
        <taxon>Dikarya</taxon>
        <taxon>Ascomycota</taxon>
        <taxon>Pezizomycotina</taxon>
        <taxon>Dothideomycetes</taxon>
        <taxon>Pleosporomycetidae</taxon>
        <taxon>Pleosporales</taxon>
        <taxon>Pleosporineae</taxon>
        <taxon>Pleosporaceae</taxon>
        <taxon>Pyrenophora</taxon>
    </lineage>
</organism>
<feature type="compositionally biased region" description="Low complexity" evidence="1">
    <location>
        <begin position="31"/>
        <end position="42"/>
    </location>
</feature>
<gene>
    <name evidence="2" type="ORF">PTTW11_05871</name>
</gene>
<evidence type="ECO:0000256" key="1">
    <source>
        <dbReference type="SAM" id="MobiDB-lite"/>
    </source>
</evidence>
<evidence type="ECO:0000313" key="2">
    <source>
        <dbReference type="EMBL" id="CAE7175753.1"/>
    </source>
</evidence>
<dbReference type="GO" id="GO:0051260">
    <property type="term" value="P:protein homooligomerization"/>
    <property type="evidence" value="ECO:0007669"/>
    <property type="project" value="InterPro"/>
</dbReference>
<dbReference type="PANTHER" id="PTHR11145:SF8">
    <property type="entry name" value="RE57120P"/>
    <property type="match status" value="1"/>
</dbReference>
<dbReference type="InterPro" id="IPR011333">
    <property type="entry name" value="SKP1/BTB/POZ_sf"/>
</dbReference>